<protein>
    <submittedName>
        <fullName evidence="1">Uncharacterized protein</fullName>
    </submittedName>
</protein>
<geneLocation type="plasmid" evidence="1">
    <name>pYE854</name>
</geneLocation>
<accession>B0RL56</accession>
<dbReference type="EMBL" id="AM905950">
    <property type="protein sequence ID" value="CAP20313.1"/>
    <property type="molecule type" value="Genomic_DNA"/>
</dbReference>
<sequence length="54" mass="5869">MCIVINARPPAWRVRSAWKSSPCSRYPASSDSIFLSSSVGSDTSIRPAAERLIS</sequence>
<name>B0RL56_YEREN</name>
<keyword evidence="1" id="KW-0614">Plasmid</keyword>
<dbReference type="AlphaFoldDB" id="B0RL56"/>
<evidence type="ECO:0000313" key="1">
    <source>
        <dbReference type="EMBL" id="CAP20313.1"/>
    </source>
</evidence>
<reference evidence="1" key="1">
    <citation type="journal article" date="2008" name="J. Bacteriol.">
        <title>Genetic and functional properties of the self-transmissible Yersinia enterocolitica plasmid pYE854, which mobilizes the virulence plasmid pYV.</title>
        <authorList>
            <person name="Hammerl J.A."/>
            <person name="Klein I."/>
            <person name="Lanka E."/>
            <person name="Appel B."/>
            <person name="Hertwig S."/>
        </authorList>
    </citation>
    <scope>NUCLEOTIDE SEQUENCE [LARGE SCALE GENOMIC DNA]</scope>
    <source>
        <strain evidence="1">29854</strain>
        <plasmid evidence="1">pYE854</plasmid>
    </source>
</reference>
<proteinExistence type="predicted"/>
<organism evidence="1">
    <name type="scientific">Yersinia enterocolitica</name>
    <dbReference type="NCBI Taxonomy" id="630"/>
    <lineage>
        <taxon>Bacteria</taxon>
        <taxon>Pseudomonadati</taxon>
        <taxon>Pseudomonadota</taxon>
        <taxon>Gammaproteobacteria</taxon>
        <taxon>Enterobacterales</taxon>
        <taxon>Yersiniaceae</taxon>
        <taxon>Yersinia</taxon>
    </lineage>
</organism>